<name>A0ABY9TKL1_9GAMM</name>
<keyword evidence="3" id="KW-1185">Reference proteome</keyword>
<dbReference type="EMBL" id="CP134146">
    <property type="protein sequence ID" value="WNC68788.1"/>
    <property type="molecule type" value="Genomic_DNA"/>
</dbReference>
<evidence type="ECO:0000313" key="2">
    <source>
        <dbReference type="EMBL" id="WNC68788.1"/>
    </source>
</evidence>
<keyword evidence="1" id="KW-0732">Signal</keyword>
<dbReference type="RefSeq" id="WP_348387942.1">
    <property type="nucleotide sequence ID" value="NZ_CP134146.1"/>
</dbReference>
<organism evidence="2 3">
    <name type="scientific">Thalassotalea nanhaiensis</name>
    <dbReference type="NCBI Taxonomy" id="3065648"/>
    <lineage>
        <taxon>Bacteria</taxon>
        <taxon>Pseudomonadati</taxon>
        <taxon>Pseudomonadota</taxon>
        <taxon>Gammaproteobacteria</taxon>
        <taxon>Alteromonadales</taxon>
        <taxon>Colwelliaceae</taxon>
        <taxon>Thalassotalea</taxon>
    </lineage>
</organism>
<reference evidence="3" key="1">
    <citation type="submission" date="2023-09" db="EMBL/GenBank/DDBJ databases">
        <authorList>
            <person name="Li S."/>
            <person name="Li X."/>
            <person name="Zhang C."/>
            <person name="Zhao Z."/>
        </authorList>
    </citation>
    <scope>NUCLEOTIDE SEQUENCE [LARGE SCALE GENOMIC DNA]</scope>
    <source>
        <strain evidence="3">SQ345</strain>
    </source>
</reference>
<feature type="chain" id="PRO_5045780627" evidence="1">
    <location>
        <begin position="20"/>
        <end position="147"/>
    </location>
</feature>
<evidence type="ECO:0000313" key="3">
    <source>
        <dbReference type="Proteomes" id="UP001248581"/>
    </source>
</evidence>
<evidence type="ECO:0000256" key="1">
    <source>
        <dbReference type="SAM" id="SignalP"/>
    </source>
</evidence>
<accession>A0ABY9TKL1</accession>
<protein>
    <submittedName>
        <fullName evidence="2">Uncharacterized protein</fullName>
    </submittedName>
</protein>
<sequence length="147" mass="16868">MRTLSIILLFIFFQSTAMAEKGVVVNILPDKLTLSIDCEAQVKLQRLKTEPKKFSVGYSCKNSTNGSYYMDFRLNDMDIVADFDDGSAKVDVNKTKFKSYTLYELFIESKNGEKFKFVSYCTEDVCLDLVGNYEKEVKDSITSQLRR</sequence>
<feature type="signal peptide" evidence="1">
    <location>
        <begin position="1"/>
        <end position="19"/>
    </location>
</feature>
<proteinExistence type="predicted"/>
<gene>
    <name evidence="2" type="ORF">RI845_01240</name>
</gene>
<dbReference type="Proteomes" id="UP001248581">
    <property type="component" value="Chromosome"/>
</dbReference>